<keyword evidence="1" id="KW-0805">Transcription regulation</keyword>
<organism evidence="5 6">
    <name type="scientific">Anaerosphaera multitolerans</name>
    <dbReference type="NCBI Taxonomy" id="2487351"/>
    <lineage>
        <taxon>Bacteria</taxon>
        <taxon>Bacillati</taxon>
        <taxon>Bacillota</taxon>
        <taxon>Tissierellia</taxon>
        <taxon>Tissierellales</taxon>
        <taxon>Peptoniphilaceae</taxon>
        <taxon>Anaerosphaera</taxon>
    </lineage>
</organism>
<dbReference type="Gene3D" id="1.10.260.40">
    <property type="entry name" value="lambda repressor-like DNA-binding domains"/>
    <property type="match status" value="1"/>
</dbReference>
<gene>
    <name evidence="5" type="ORF">EF514_00035</name>
</gene>
<dbReference type="Gene3D" id="2.10.109.10">
    <property type="entry name" value="Umud Fragment, subunit A"/>
    <property type="match status" value="1"/>
</dbReference>
<evidence type="ECO:0000313" key="5">
    <source>
        <dbReference type="EMBL" id="RVU55640.1"/>
    </source>
</evidence>
<proteinExistence type="predicted"/>
<feature type="domain" description="HTH cro/C1-type" evidence="4">
    <location>
        <begin position="7"/>
        <end position="61"/>
    </location>
</feature>
<dbReference type="InterPro" id="IPR036286">
    <property type="entry name" value="LexA/Signal_pep-like_sf"/>
</dbReference>
<reference evidence="5 6" key="1">
    <citation type="submission" date="2018-11" db="EMBL/GenBank/DDBJ databases">
        <title>Genome sequencing and assembly of Anaerosphaera sp. nov., GS7-6-2.</title>
        <authorList>
            <person name="Rettenmaier R."/>
            <person name="Liebl W."/>
            <person name="Zverlov V."/>
        </authorList>
    </citation>
    <scope>NUCLEOTIDE SEQUENCE [LARGE SCALE GENOMIC DNA]</scope>
    <source>
        <strain evidence="5 6">GS7-6-2</strain>
    </source>
</reference>
<keyword evidence="3" id="KW-0804">Transcription</keyword>
<dbReference type="PROSITE" id="PS50943">
    <property type="entry name" value="HTH_CROC1"/>
    <property type="match status" value="1"/>
</dbReference>
<keyword evidence="6" id="KW-1185">Reference proteome</keyword>
<dbReference type="InterPro" id="IPR010982">
    <property type="entry name" value="Lambda_DNA-bd_dom_sf"/>
</dbReference>
<protein>
    <submittedName>
        <fullName evidence="5">Helix-turn-helix domain-containing protein</fullName>
    </submittedName>
</protein>
<dbReference type="Pfam" id="PF00717">
    <property type="entry name" value="Peptidase_S24"/>
    <property type="match status" value="1"/>
</dbReference>
<dbReference type="InterPro" id="IPR001387">
    <property type="entry name" value="Cro/C1-type_HTH"/>
</dbReference>
<dbReference type="SUPFAM" id="SSF47413">
    <property type="entry name" value="lambda repressor-like DNA-binding domains"/>
    <property type="match status" value="1"/>
</dbReference>
<evidence type="ECO:0000256" key="1">
    <source>
        <dbReference type="ARBA" id="ARBA00023015"/>
    </source>
</evidence>
<accession>A0A437S944</accession>
<sequence>MSIENRIKSKRKELNLTQRDLAQKMDISVSVMNRIEKGSRAIRDEELIKLTKILEVSPKYLLGLNKKGERETVEIPLYRIISRNSKIFSREEIIGYEEIPSEWQDKGEFFALRIKGVSMMPRFVDGDVAIVKRQSDCENGELAIVLVGDDIATLKQVKKYKEGIELIGYNTSVYPPHFYSNEEIKELSVEIIGVAVEIRVKI</sequence>
<dbReference type="CDD" id="cd00093">
    <property type="entry name" value="HTH_XRE"/>
    <property type="match status" value="1"/>
</dbReference>
<dbReference type="InterPro" id="IPR015927">
    <property type="entry name" value="Peptidase_S24_S26A/B/C"/>
</dbReference>
<dbReference type="RefSeq" id="WP_127722551.1">
    <property type="nucleotide sequence ID" value="NZ_RLIH01000001.1"/>
</dbReference>
<dbReference type="CDD" id="cd06529">
    <property type="entry name" value="S24_LexA-like"/>
    <property type="match status" value="1"/>
</dbReference>
<dbReference type="GO" id="GO:0003677">
    <property type="term" value="F:DNA binding"/>
    <property type="evidence" value="ECO:0007669"/>
    <property type="project" value="UniProtKB-KW"/>
</dbReference>
<evidence type="ECO:0000256" key="3">
    <source>
        <dbReference type="ARBA" id="ARBA00023163"/>
    </source>
</evidence>
<dbReference type="PANTHER" id="PTHR40661">
    <property type="match status" value="1"/>
</dbReference>
<comment type="caution">
    <text evidence="5">The sequence shown here is derived from an EMBL/GenBank/DDBJ whole genome shotgun (WGS) entry which is preliminary data.</text>
</comment>
<evidence type="ECO:0000259" key="4">
    <source>
        <dbReference type="PROSITE" id="PS50943"/>
    </source>
</evidence>
<dbReference type="SUPFAM" id="SSF51306">
    <property type="entry name" value="LexA/Signal peptidase"/>
    <property type="match status" value="1"/>
</dbReference>
<evidence type="ECO:0000313" key="6">
    <source>
        <dbReference type="Proteomes" id="UP000288812"/>
    </source>
</evidence>
<dbReference type="Pfam" id="PF01381">
    <property type="entry name" value="HTH_3"/>
    <property type="match status" value="1"/>
</dbReference>
<dbReference type="EMBL" id="RLIH01000001">
    <property type="protein sequence ID" value="RVU55640.1"/>
    <property type="molecule type" value="Genomic_DNA"/>
</dbReference>
<dbReference type="Proteomes" id="UP000288812">
    <property type="component" value="Unassembled WGS sequence"/>
</dbReference>
<dbReference type="PANTHER" id="PTHR40661:SF3">
    <property type="entry name" value="FELS-1 PROPHAGE TRANSCRIPTIONAL REGULATOR"/>
    <property type="match status" value="1"/>
</dbReference>
<dbReference type="SMART" id="SM00530">
    <property type="entry name" value="HTH_XRE"/>
    <property type="match status" value="1"/>
</dbReference>
<keyword evidence="2" id="KW-0238">DNA-binding</keyword>
<dbReference type="InterPro" id="IPR039418">
    <property type="entry name" value="LexA-like"/>
</dbReference>
<dbReference type="AlphaFoldDB" id="A0A437S944"/>
<dbReference type="OrthoDB" id="1634626at2"/>
<name>A0A437S944_9FIRM</name>
<evidence type="ECO:0000256" key="2">
    <source>
        <dbReference type="ARBA" id="ARBA00023125"/>
    </source>
</evidence>